<accession>A0ABX9R0S0</accession>
<comment type="caution">
    <text evidence="2">The sequence shown here is derived from an EMBL/GenBank/DDBJ whole genome shotgun (WGS) entry which is preliminary data.</text>
</comment>
<name>A0ABX9R0S0_9ACTN</name>
<dbReference type="Gene3D" id="3.10.450.50">
    <property type="match status" value="1"/>
</dbReference>
<dbReference type="EMBL" id="RAZS01000008">
    <property type="protein sequence ID" value="RKN16466.1"/>
    <property type="molecule type" value="Genomic_DNA"/>
</dbReference>
<feature type="region of interest" description="Disordered" evidence="1">
    <location>
        <begin position="1"/>
        <end position="21"/>
    </location>
</feature>
<sequence length="74" mass="8271">SMEDILTFPAGPDAPEGHHGYGQYRETYKKVDGQWLIDSVLLTRFWMDPLESWTPAETATPSDTKSAPKTTNGE</sequence>
<evidence type="ECO:0000256" key="1">
    <source>
        <dbReference type="SAM" id="MobiDB-lite"/>
    </source>
</evidence>
<dbReference type="SUPFAM" id="SSF54427">
    <property type="entry name" value="NTF2-like"/>
    <property type="match status" value="1"/>
</dbReference>
<keyword evidence="3" id="KW-1185">Reference proteome</keyword>
<dbReference type="Proteomes" id="UP000271548">
    <property type="component" value="Unassembled WGS sequence"/>
</dbReference>
<evidence type="ECO:0000313" key="3">
    <source>
        <dbReference type="Proteomes" id="UP000271548"/>
    </source>
</evidence>
<protein>
    <recommendedName>
        <fullName evidence="4">Nuclear transport factor 2 family protein</fullName>
    </recommendedName>
</protein>
<organism evidence="2 3">
    <name type="scientific">Micromonospora musae</name>
    <dbReference type="NCBI Taxonomy" id="1894970"/>
    <lineage>
        <taxon>Bacteria</taxon>
        <taxon>Bacillati</taxon>
        <taxon>Actinomycetota</taxon>
        <taxon>Actinomycetes</taxon>
        <taxon>Micromonosporales</taxon>
        <taxon>Micromonosporaceae</taxon>
        <taxon>Micromonospora</taxon>
    </lineage>
</organism>
<evidence type="ECO:0008006" key="4">
    <source>
        <dbReference type="Google" id="ProtNLM"/>
    </source>
</evidence>
<feature type="region of interest" description="Disordered" evidence="1">
    <location>
        <begin position="52"/>
        <end position="74"/>
    </location>
</feature>
<proteinExistence type="predicted"/>
<dbReference type="InterPro" id="IPR032710">
    <property type="entry name" value="NTF2-like_dom_sf"/>
</dbReference>
<evidence type="ECO:0000313" key="2">
    <source>
        <dbReference type="EMBL" id="RKN16466.1"/>
    </source>
</evidence>
<gene>
    <name evidence="2" type="ORF">D7147_22025</name>
</gene>
<feature type="compositionally biased region" description="Polar residues" evidence="1">
    <location>
        <begin position="55"/>
        <end position="74"/>
    </location>
</feature>
<reference evidence="2 3" key="1">
    <citation type="submission" date="2018-09" db="EMBL/GenBank/DDBJ databases">
        <title>Micromonospora sp. nov. MS1-9, isolated from a root of Musa sp.</title>
        <authorList>
            <person name="Kuncharoen N."/>
            <person name="Kudo T."/>
            <person name="Ohkuma M."/>
            <person name="Yuki M."/>
            <person name="Tanasupawat S."/>
        </authorList>
    </citation>
    <scope>NUCLEOTIDE SEQUENCE [LARGE SCALE GENOMIC DNA]</scope>
    <source>
        <strain evidence="2 3">NGC1-4</strain>
    </source>
</reference>
<feature type="non-terminal residue" evidence="2">
    <location>
        <position position="1"/>
    </location>
</feature>
<dbReference type="RefSeq" id="WP_199734231.1">
    <property type="nucleotide sequence ID" value="NZ_RAZS01000008.1"/>
</dbReference>